<dbReference type="GO" id="GO:0003677">
    <property type="term" value="F:DNA binding"/>
    <property type="evidence" value="ECO:0007669"/>
    <property type="project" value="InterPro"/>
</dbReference>
<feature type="domain" description="RNA polymerase sigma-70 region 2" evidence="6">
    <location>
        <begin position="52"/>
        <end position="120"/>
    </location>
</feature>
<keyword evidence="9" id="KW-1185">Reference proteome</keyword>
<dbReference type="PANTHER" id="PTHR43133:SF25">
    <property type="entry name" value="RNA POLYMERASE SIGMA FACTOR RFAY-RELATED"/>
    <property type="match status" value="1"/>
</dbReference>
<dbReference type="SUPFAM" id="SSF88946">
    <property type="entry name" value="Sigma2 domain of RNA polymerase sigma factors"/>
    <property type="match status" value="1"/>
</dbReference>
<feature type="domain" description="RNA polymerase sigma factor 70 region 4 type 2" evidence="7">
    <location>
        <begin position="153"/>
        <end position="204"/>
    </location>
</feature>
<dbReference type="STRING" id="641025.SAMN05421507_113194"/>
<dbReference type="EMBL" id="FNIX01000013">
    <property type="protein sequence ID" value="SDP73936.1"/>
    <property type="molecule type" value="Genomic_DNA"/>
</dbReference>
<gene>
    <name evidence="8" type="ORF">SAMN05421507_113194</name>
</gene>
<evidence type="ECO:0000256" key="3">
    <source>
        <dbReference type="ARBA" id="ARBA00023082"/>
    </source>
</evidence>
<dbReference type="SUPFAM" id="SSF88659">
    <property type="entry name" value="Sigma3 and sigma4 domains of RNA polymerase sigma factors"/>
    <property type="match status" value="1"/>
</dbReference>
<evidence type="ECO:0000313" key="9">
    <source>
        <dbReference type="Proteomes" id="UP000199691"/>
    </source>
</evidence>
<dbReference type="Gene3D" id="1.10.1740.10">
    <property type="match status" value="1"/>
</dbReference>
<keyword evidence="4" id="KW-0804">Transcription</keyword>
<evidence type="ECO:0000256" key="1">
    <source>
        <dbReference type="ARBA" id="ARBA00010641"/>
    </source>
</evidence>
<dbReference type="InterPro" id="IPR036388">
    <property type="entry name" value="WH-like_DNA-bd_sf"/>
</dbReference>
<dbReference type="InterPro" id="IPR013324">
    <property type="entry name" value="RNA_pol_sigma_r3/r4-like"/>
</dbReference>
<organism evidence="8 9">
    <name type="scientific">Lentzea jiangxiensis</name>
    <dbReference type="NCBI Taxonomy" id="641025"/>
    <lineage>
        <taxon>Bacteria</taxon>
        <taxon>Bacillati</taxon>
        <taxon>Actinomycetota</taxon>
        <taxon>Actinomycetes</taxon>
        <taxon>Pseudonocardiales</taxon>
        <taxon>Pseudonocardiaceae</taxon>
        <taxon>Lentzea</taxon>
    </lineage>
</organism>
<dbReference type="NCBIfam" id="TIGR02937">
    <property type="entry name" value="sigma70-ECF"/>
    <property type="match status" value="1"/>
</dbReference>
<evidence type="ECO:0000256" key="5">
    <source>
        <dbReference type="SAM" id="MobiDB-lite"/>
    </source>
</evidence>
<evidence type="ECO:0000256" key="2">
    <source>
        <dbReference type="ARBA" id="ARBA00023015"/>
    </source>
</evidence>
<sequence>MGQWRVPVVPAWNRCQHEPGGRTRTGMTSEDPDDRELWSRAAGGSAHAFGVLFDRHAKAVYNHCFRLTASWAEAEDHLQATFLLAWRKRADVRLERDSALPWLLAVATNVVRNGQRSLGRRLRNLRRVGEEPPVPDHADLVAERLDDQRRMKEVLAAVAELPRNEREALALCVWSGVSYADAAAVLGITESSVRARVSKAKSKLQQHRELVHTGEDR</sequence>
<dbReference type="InterPro" id="IPR014284">
    <property type="entry name" value="RNA_pol_sigma-70_dom"/>
</dbReference>
<evidence type="ECO:0000259" key="7">
    <source>
        <dbReference type="Pfam" id="PF08281"/>
    </source>
</evidence>
<evidence type="ECO:0000259" key="6">
    <source>
        <dbReference type="Pfam" id="PF04542"/>
    </source>
</evidence>
<dbReference type="InterPro" id="IPR013325">
    <property type="entry name" value="RNA_pol_sigma_r2"/>
</dbReference>
<proteinExistence type="inferred from homology"/>
<dbReference type="Pfam" id="PF04542">
    <property type="entry name" value="Sigma70_r2"/>
    <property type="match status" value="1"/>
</dbReference>
<reference evidence="9" key="1">
    <citation type="submission" date="2016-10" db="EMBL/GenBank/DDBJ databases">
        <authorList>
            <person name="Varghese N."/>
            <person name="Submissions S."/>
        </authorList>
    </citation>
    <scope>NUCLEOTIDE SEQUENCE [LARGE SCALE GENOMIC DNA]</scope>
    <source>
        <strain evidence="9">CGMCC 4.6609</strain>
    </source>
</reference>
<dbReference type="GO" id="GO:0016987">
    <property type="term" value="F:sigma factor activity"/>
    <property type="evidence" value="ECO:0007669"/>
    <property type="project" value="UniProtKB-KW"/>
</dbReference>
<dbReference type="Gene3D" id="1.10.10.10">
    <property type="entry name" value="Winged helix-like DNA-binding domain superfamily/Winged helix DNA-binding domain"/>
    <property type="match status" value="1"/>
</dbReference>
<evidence type="ECO:0000313" key="8">
    <source>
        <dbReference type="EMBL" id="SDP73936.1"/>
    </source>
</evidence>
<dbReference type="InterPro" id="IPR007627">
    <property type="entry name" value="RNA_pol_sigma70_r2"/>
</dbReference>
<dbReference type="Pfam" id="PF08281">
    <property type="entry name" value="Sigma70_r4_2"/>
    <property type="match status" value="1"/>
</dbReference>
<accession>A0A1H0V781</accession>
<protein>
    <submittedName>
        <fullName evidence="8">RNA polymerase sigma-70 factor, ECF subfamily</fullName>
    </submittedName>
</protein>
<dbReference type="Proteomes" id="UP000199691">
    <property type="component" value="Unassembled WGS sequence"/>
</dbReference>
<dbReference type="AlphaFoldDB" id="A0A1H0V781"/>
<name>A0A1H0V781_9PSEU</name>
<keyword evidence="2" id="KW-0805">Transcription regulation</keyword>
<dbReference type="PANTHER" id="PTHR43133">
    <property type="entry name" value="RNA POLYMERASE ECF-TYPE SIGMA FACTO"/>
    <property type="match status" value="1"/>
</dbReference>
<dbReference type="CDD" id="cd06171">
    <property type="entry name" value="Sigma70_r4"/>
    <property type="match status" value="1"/>
</dbReference>
<keyword evidence="3" id="KW-0731">Sigma factor</keyword>
<evidence type="ECO:0000256" key="4">
    <source>
        <dbReference type="ARBA" id="ARBA00023163"/>
    </source>
</evidence>
<dbReference type="GO" id="GO:0006352">
    <property type="term" value="P:DNA-templated transcription initiation"/>
    <property type="evidence" value="ECO:0007669"/>
    <property type="project" value="InterPro"/>
</dbReference>
<dbReference type="InterPro" id="IPR013249">
    <property type="entry name" value="RNA_pol_sigma70_r4_t2"/>
</dbReference>
<comment type="similarity">
    <text evidence="1">Belongs to the sigma-70 factor family. ECF subfamily.</text>
</comment>
<feature type="region of interest" description="Disordered" evidence="5">
    <location>
        <begin position="15"/>
        <end position="34"/>
    </location>
</feature>
<dbReference type="InterPro" id="IPR039425">
    <property type="entry name" value="RNA_pol_sigma-70-like"/>
</dbReference>